<sequence>EYKDFGDIFSQERIDALPEHTKYDHRIDLIPRSTPPFGPIYPISVKERTALREFISEMLRTGKIKRSTSWSSAPILFVPK</sequence>
<evidence type="ECO:0008006" key="3">
    <source>
        <dbReference type="Google" id="ProtNLM"/>
    </source>
</evidence>
<protein>
    <recommendedName>
        <fullName evidence="3">Reverse transcriptase domain-containing protein</fullName>
    </recommendedName>
</protein>
<name>A0A292PUB3_9PEZI</name>
<dbReference type="AlphaFoldDB" id="A0A292PUB3"/>
<keyword evidence="2" id="KW-1185">Reference proteome</keyword>
<evidence type="ECO:0000313" key="2">
    <source>
        <dbReference type="Proteomes" id="UP001412239"/>
    </source>
</evidence>
<dbReference type="EMBL" id="LN891052">
    <property type="protein sequence ID" value="CUS10238.1"/>
    <property type="molecule type" value="Genomic_DNA"/>
</dbReference>
<gene>
    <name evidence="1" type="ORF">GSTUAT00005675001</name>
</gene>
<dbReference type="InterPro" id="IPR032567">
    <property type="entry name" value="RTL1-rel"/>
</dbReference>
<dbReference type="Proteomes" id="UP001412239">
    <property type="component" value="Unassembled WGS sequence"/>
</dbReference>
<feature type="non-terminal residue" evidence="1">
    <location>
        <position position="80"/>
    </location>
</feature>
<evidence type="ECO:0000313" key="1">
    <source>
        <dbReference type="EMBL" id="CUS10238.1"/>
    </source>
</evidence>
<organism evidence="1 2">
    <name type="scientific">Tuber aestivum</name>
    <name type="common">summer truffle</name>
    <dbReference type="NCBI Taxonomy" id="59557"/>
    <lineage>
        <taxon>Eukaryota</taxon>
        <taxon>Fungi</taxon>
        <taxon>Dikarya</taxon>
        <taxon>Ascomycota</taxon>
        <taxon>Pezizomycotina</taxon>
        <taxon>Pezizomycetes</taxon>
        <taxon>Pezizales</taxon>
        <taxon>Tuberaceae</taxon>
        <taxon>Tuber</taxon>
    </lineage>
</organism>
<feature type="non-terminal residue" evidence="1">
    <location>
        <position position="1"/>
    </location>
</feature>
<dbReference type="PANTHER" id="PTHR15503">
    <property type="entry name" value="LDOC1 RELATED"/>
    <property type="match status" value="1"/>
</dbReference>
<proteinExistence type="predicted"/>
<reference evidence="1" key="1">
    <citation type="submission" date="2015-10" db="EMBL/GenBank/DDBJ databases">
        <authorList>
            <person name="Regsiter A."/>
            <person name="william w."/>
        </authorList>
    </citation>
    <scope>NUCLEOTIDE SEQUENCE</scope>
    <source>
        <strain evidence="1">Montdore</strain>
    </source>
</reference>
<dbReference type="SUPFAM" id="SSF56672">
    <property type="entry name" value="DNA/RNA polymerases"/>
    <property type="match status" value="1"/>
</dbReference>
<dbReference type="PANTHER" id="PTHR15503:SF22">
    <property type="entry name" value="TRANSPOSON TY3-I GAG POLYPROTEIN"/>
    <property type="match status" value="1"/>
</dbReference>
<dbReference type="Gene3D" id="3.10.10.10">
    <property type="entry name" value="HIV Type 1 Reverse Transcriptase, subunit A, domain 1"/>
    <property type="match status" value="1"/>
</dbReference>
<accession>A0A292PUB3</accession>
<dbReference type="InterPro" id="IPR043502">
    <property type="entry name" value="DNA/RNA_pol_sf"/>
</dbReference>